<protein>
    <submittedName>
        <fullName evidence="2">Uncharacterized protein</fullName>
    </submittedName>
</protein>
<reference evidence="2" key="1">
    <citation type="submission" date="2023-06" db="EMBL/GenBank/DDBJ databases">
        <authorList>
            <person name="Delattre M."/>
        </authorList>
    </citation>
    <scope>NUCLEOTIDE SEQUENCE</scope>
    <source>
        <strain evidence="2">AF72</strain>
    </source>
</reference>
<feature type="compositionally biased region" description="Basic residues" evidence="1">
    <location>
        <begin position="47"/>
        <end position="57"/>
    </location>
</feature>
<feature type="region of interest" description="Disordered" evidence="1">
    <location>
        <begin position="1"/>
        <end position="67"/>
    </location>
</feature>
<feature type="non-terminal residue" evidence="2">
    <location>
        <position position="130"/>
    </location>
</feature>
<dbReference type="Proteomes" id="UP001177023">
    <property type="component" value="Unassembled WGS sequence"/>
</dbReference>
<comment type="caution">
    <text evidence="2">The sequence shown here is derived from an EMBL/GenBank/DDBJ whole genome shotgun (WGS) entry which is preliminary data.</text>
</comment>
<dbReference type="EMBL" id="CATQJA010000001">
    <property type="protein sequence ID" value="CAJ0557275.1"/>
    <property type="molecule type" value="Genomic_DNA"/>
</dbReference>
<feature type="compositionally biased region" description="Polar residues" evidence="1">
    <location>
        <begin position="58"/>
        <end position="67"/>
    </location>
</feature>
<gene>
    <name evidence="2" type="ORF">MSPICULIGERA_LOCUS33</name>
</gene>
<feature type="compositionally biased region" description="Polar residues" evidence="1">
    <location>
        <begin position="1"/>
        <end position="12"/>
    </location>
</feature>
<dbReference type="AlphaFoldDB" id="A0AA36FSR9"/>
<sequence length="130" mass="14388">MSTSKTGSSFRRNCSDRAASTAVTDSASGGPFRAMTFTVNPDAGSRRKDRSRQRHSCSKTIDQSEQSLALHRVTQRRPHRHDVGGIDLHWLVPNRINVPVGSSSTAADWGSALRSNVTPEWKYVSHPTWI</sequence>
<keyword evidence="3" id="KW-1185">Reference proteome</keyword>
<evidence type="ECO:0000256" key="1">
    <source>
        <dbReference type="SAM" id="MobiDB-lite"/>
    </source>
</evidence>
<organism evidence="2 3">
    <name type="scientific">Mesorhabditis spiculigera</name>
    <dbReference type="NCBI Taxonomy" id="96644"/>
    <lineage>
        <taxon>Eukaryota</taxon>
        <taxon>Metazoa</taxon>
        <taxon>Ecdysozoa</taxon>
        <taxon>Nematoda</taxon>
        <taxon>Chromadorea</taxon>
        <taxon>Rhabditida</taxon>
        <taxon>Rhabditina</taxon>
        <taxon>Rhabditomorpha</taxon>
        <taxon>Rhabditoidea</taxon>
        <taxon>Rhabditidae</taxon>
        <taxon>Mesorhabditinae</taxon>
        <taxon>Mesorhabditis</taxon>
    </lineage>
</organism>
<accession>A0AA36FSR9</accession>
<proteinExistence type="predicted"/>
<evidence type="ECO:0000313" key="3">
    <source>
        <dbReference type="Proteomes" id="UP001177023"/>
    </source>
</evidence>
<name>A0AA36FSR9_9BILA</name>
<evidence type="ECO:0000313" key="2">
    <source>
        <dbReference type="EMBL" id="CAJ0557275.1"/>
    </source>
</evidence>